<accession>A0A9X0YPW9</accession>
<evidence type="ECO:0000313" key="8">
    <source>
        <dbReference type="Proteomes" id="UP001138672"/>
    </source>
</evidence>
<dbReference type="EMBL" id="JAUSUU010000009">
    <property type="protein sequence ID" value="MDQ0336554.1"/>
    <property type="molecule type" value="Genomic_DNA"/>
</dbReference>
<keyword evidence="6" id="KW-0449">Lipoprotein</keyword>
<protein>
    <recommendedName>
        <fullName evidence="3">Probable endolytic peptidoglycan transglycosylase RlpA</fullName>
        <ecNumber evidence="3">4.2.2.-</ecNumber>
    </recommendedName>
</protein>
<dbReference type="HAMAP" id="MF_02071">
    <property type="entry name" value="RlpA"/>
    <property type="match status" value="1"/>
</dbReference>
<evidence type="ECO:0000256" key="4">
    <source>
        <dbReference type="RuleBase" id="RU003495"/>
    </source>
</evidence>
<evidence type="ECO:0000313" key="7">
    <source>
        <dbReference type="EMBL" id="MDQ0336554.1"/>
    </source>
</evidence>
<dbReference type="InterPro" id="IPR036908">
    <property type="entry name" value="RlpA-like_sf"/>
</dbReference>
<organism evidence="6 8">
    <name type="scientific">Formosa algae</name>
    <dbReference type="NCBI Taxonomy" id="225843"/>
    <lineage>
        <taxon>Bacteria</taxon>
        <taxon>Pseudomonadati</taxon>
        <taxon>Bacteroidota</taxon>
        <taxon>Flavobacteriia</taxon>
        <taxon>Flavobacteriales</taxon>
        <taxon>Flavobacteriaceae</taxon>
        <taxon>Formosa</taxon>
    </lineage>
</organism>
<evidence type="ECO:0000256" key="1">
    <source>
        <dbReference type="ARBA" id="ARBA00023239"/>
    </source>
</evidence>
<dbReference type="Pfam" id="PF03330">
    <property type="entry name" value="DPBB_1"/>
    <property type="match status" value="1"/>
</dbReference>
<dbReference type="Proteomes" id="UP001231587">
    <property type="component" value="Unassembled WGS sequence"/>
</dbReference>
<dbReference type="EMBL" id="JAGGJQ010000009">
    <property type="protein sequence ID" value="MBP1841026.1"/>
    <property type="molecule type" value="Genomic_DNA"/>
</dbReference>
<dbReference type="InterPro" id="IPR009009">
    <property type="entry name" value="RlpA-like_DPBB"/>
</dbReference>
<dbReference type="GO" id="GO:0008932">
    <property type="term" value="F:lytic endotransglycosylase activity"/>
    <property type="evidence" value="ECO:0007669"/>
    <property type="project" value="UniProtKB-UniRule"/>
</dbReference>
<comment type="caution">
    <text evidence="6">The sequence shown here is derived from an EMBL/GenBank/DDBJ whole genome shotgun (WGS) entry which is preliminary data.</text>
</comment>
<dbReference type="InterPro" id="IPR012997">
    <property type="entry name" value="RplA"/>
</dbReference>
<keyword evidence="1 3" id="KW-0456">Lyase</keyword>
<evidence type="ECO:0000313" key="6">
    <source>
        <dbReference type="EMBL" id="MBP1841026.1"/>
    </source>
</evidence>
<dbReference type="SUPFAM" id="SSF50685">
    <property type="entry name" value="Barwin-like endoglucanases"/>
    <property type="match status" value="1"/>
</dbReference>
<dbReference type="GO" id="GO:0071555">
    <property type="term" value="P:cell wall organization"/>
    <property type="evidence" value="ECO:0007669"/>
    <property type="project" value="UniProtKB-KW"/>
</dbReference>
<dbReference type="EC" id="4.2.2.-" evidence="3"/>
<sequence>MAQTTSTGKASYYSDSLQGAPTASGSLYNKEALTAAHLTLPFNTLVRVTNLSNDKSVVVVINDRGPYTKRRIIDLSRAAAEEIDLIDQGVSKVKLEVIENYFSR</sequence>
<comment type="similarity">
    <text evidence="3 4">Belongs to the RlpA family.</text>
</comment>
<dbReference type="Gene3D" id="2.40.40.10">
    <property type="entry name" value="RlpA-like domain"/>
    <property type="match status" value="1"/>
</dbReference>
<dbReference type="GO" id="GO:0000270">
    <property type="term" value="P:peptidoglycan metabolic process"/>
    <property type="evidence" value="ECO:0007669"/>
    <property type="project" value="UniProtKB-UniRule"/>
</dbReference>
<proteinExistence type="inferred from homology"/>
<evidence type="ECO:0000313" key="9">
    <source>
        <dbReference type="Proteomes" id="UP001231587"/>
    </source>
</evidence>
<evidence type="ECO:0000256" key="3">
    <source>
        <dbReference type="HAMAP-Rule" id="MF_02071"/>
    </source>
</evidence>
<keyword evidence="2 3" id="KW-0961">Cell wall biogenesis/degradation</keyword>
<dbReference type="InterPro" id="IPR034718">
    <property type="entry name" value="RlpA"/>
</dbReference>
<evidence type="ECO:0000256" key="2">
    <source>
        <dbReference type="ARBA" id="ARBA00023316"/>
    </source>
</evidence>
<dbReference type="NCBIfam" id="TIGR00413">
    <property type="entry name" value="rlpA"/>
    <property type="match status" value="1"/>
</dbReference>
<evidence type="ECO:0000259" key="5">
    <source>
        <dbReference type="Pfam" id="PF03330"/>
    </source>
</evidence>
<name>A0A9X0YPW9_9FLAO</name>
<gene>
    <name evidence="3" type="primary">rlpA</name>
    <name evidence="6" type="ORF">J2Z56_002958</name>
    <name evidence="7" type="ORF">J2Z57_003008</name>
</gene>
<dbReference type="AlphaFoldDB" id="A0A9X0YPW9"/>
<keyword evidence="9" id="KW-1185">Reference proteome</keyword>
<dbReference type="RefSeq" id="WP_057779620.1">
    <property type="nucleotide sequence ID" value="NZ_LMAK01000011.1"/>
</dbReference>
<reference evidence="6" key="1">
    <citation type="submission" date="2021-03" db="EMBL/GenBank/DDBJ databases">
        <title>Genomic Encyclopedia of Type Strains, Phase IV (KMG-IV): sequencing the most valuable type-strain genomes for metagenomic binning, comparative biology and taxonomic classification.</title>
        <authorList>
            <person name="Goeker M."/>
        </authorList>
    </citation>
    <scope>NUCLEOTIDE SEQUENCE</scope>
    <source>
        <strain evidence="6">DSM 15523</strain>
        <strain evidence="7 9">DSM 16476</strain>
    </source>
</reference>
<comment type="function">
    <text evidence="3">Lytic transglycosylase with a strong preference for naked glycan strands that lack stem peptides.</text>
</comment>
<dbReference type="Proteomes" id="UP001138672">
    <property type="component" value="Unassembled WGS sequence"/>
</dbReference>
<dbReference type="PANTHER" id="PTHR34183:SF8">
    <property type="entry name" value="ENDOLYTIC PEPTIDOGLYCAN TRANSGLYCOSYLASE RLPA-RELATED"/>
    <property type="match status" value="1"/>
</dbReference>
<dbReference type="CDD" id="cd22268">
    <property type="entry name" value="DPBB_RlpA-like"/>
    <property type="match status" value="1"/>
</dbReference>
<feature type="domain" description="RlpA-like protein double-psi beta-barrel" evidence="5">
    <location>
        <begin position="5"/>
        <end position="94"/>
    </location>
</feature>
<dbReference type="PANTHER" id="PTHR34183">
    <property type="entry name" value="ENDOLYTIC PEPTIDOGLYCAN TRANSGLYCOSYLASE RLPA"/>
    <property type="match status" value="1"/>
</dbReference>